<gene>
    <name evidence="4" type="ORF">I8D64_02790</name>
</gene>
<keyword evidence="2 3" id="KW-0456">Lyase</keyword>
<dbReference type="EMBL" id="JAEDAJ010000001">
    <property type="protein sequence ID" value="MBK0330328.1"/>
    <property type="molecule type" value="Genomic_DNA"/>
</dbReference>
<sequence length="276" mass="28525">MAGLVHRLVGAGVESIGVLGSTGAYTYLTREQRRQVARIAVAESDGVPVLVGVGHCASSEVAALAQDAQQAGARGVLLAPVAYQPLTDDEIVALYEDAVRELSVPLVVYDNPATTHVELSLETYARVASLPRVAAVKIPPVPLDAAAARAHLQRIREAVPANVRIGVSGDGAGAIALLAGCDLWFSALAGTLPEHVLAIGRAAQSGDAALATALSDRLQGLWDLFARCGGSIRVVAEIAAQLGLVQRPVLPRPLLPLDPALRSEVAEALAVIESAD</sequence>
<name>A0ABS1B6R6_9MICO</name>
<evidence type="ECO:0000256" key="2">
    <source>
        <dbReference type="ARBA" id="ARBA00023239"/>
    </source>
</evidence>
<protein>
    <submittedName>
        <fullName evidence="4">Dihydrodipicolinate synthase family protein</fullName>
    </submittedName>
</protein>
<evidence type="ECO:0000313" key="5">
    <source>
        <dbReference type="Proteomes" id="UP000612352"/>
    </source>
</evidence>
<dbReference type="Proteomes" id="UP000612352">
    <property type="component" value="Unassembled WGS sequence"/>
</dbReference>
<dbReference type="PANTHER" id="PTHR12128:SF66">
    <property type="entry name" value="4-HYDROXY-2-OXOGLUTARATE ALDOLASE, MITOCHONDRIAL"/>
    <property type="match status" value="1"/>
</dbReference>
<comment type="caution">
    <text evidence="4">The sequence shown here is derived from an EMBL/GenBank/DDBJ whole genome shotgun (WGS) entry which is preliminary data.</text>
</comment>
<evidence type="ECO:0000313" key="4">
    <source>
        <dbReference type="EMBL" id="MBK0330328.1"/>
    </source>
</evidence>
<keyword evidence="5" id="KW-1185">Reference proteome</keyword>
<organism evidence="4 5">
    <name type="scientific">Brachybacterium halotolerans</name>
    <dbReference type="NCBI Taxonomy" id="2795215"/>
    <lineage>
        <taxon>Bacteria</taxon>
        <taxon>Bacillati</taxon>
        <taxon>Actinomycetota</taxon>
        <taxon>Actinomycetes</taxon>
        <taxon>Micrococcales</taxon>
        <taxon>Dermabacteraceae</taxon>
        <taxon>Brachybacterium</taxon>
    </lineage>
</organism>
<dbReference type="Gene3D" id="3.20.20.70">
    <property type="entry name" value="Aldolase class I"/>
    <property type="match status" value="1"/>
</dbReference>
<dbReference type="RefSeq" id="WP_200501288.1">
    <property type="nucleotide sequence ID" value="NZ_JAEDAJ010000001.1"/>
</dbReference>
<dbReference type="InterPro" id="IPR013785">
    <property type="entry name" value="Aldolase_TIM"/>
</dbReference>
<evidence type="ECO:0000256" key="1">
    <source>
        <dbReference type="ARBA" id="ARBA00007592"/>
    </source>
</evidence>
<dbReference type="SUPFAM" id="SSF51569">
    <property type="entry name" value="Aldolase"/>
    <property type="match status" value="1"/>
</dbReference>
<evidence type="ECO:0000256" key="3">
    <source>
        <dbReference type="PIRNR" id="PIRNR001365"/>
    </source>
</evidence>
<dbReference type="SMART" id="SM01130">
    <property type="entry name" value="DHDPS"/>
    <property type="match status" value="1"/>
</dbReference>
<accession>A0ABS1B6R6</accession>
<comment type="similarity">
    <text evidence="1 3">Belongs to the DapA family.</text>
</comment>
<reference evidence="4 5" key="1">
    <citation type="submission" date="2020-12" db="EMBL/GenBank/DDBJ databases">
        <title>Brachybacterium sp. MASK1Z-5, whole genome shotgun sequence.</title>
        <authorList>
            <person name="Tuo L."/>
        </authorList>
    </citation>
    <scope>NUCLEOTIDE SEQUENCE [LARGE SCALE GENOMIC DNA]</scope>
    <source>
        <strain evidence="4 5">MASK1Z-5</strain>
    </source>
</reference>
<dbReference type="PIRSF" id="PIRSF001365">
    <property type="entry name" value="DHDPS"/>
    <property type="match status" value="1"/>
</dbReference>
<dbReference type="InterPro" id="IPR002220">
    <property type="entry name" value="DapA-like"/>
</dbReference>
<dbReference type="Pfam" id="PF00701">
    <property type="entry name" value="DHDPS"/>
    <property type="match status" value="1"/>
</dbReference>
<dbReference type="CDD" id="cd00408">
    <property type="entry name" value="DHDPS-like"/>
    <property type="match status" value="1"/>
</dbReference>
<dbReference type="PANTHER" id="PTHR12128">
    <property type="entry name" value="DIHYDRODIPICOLINATE SYNTHASE"/>
    <property type="match status" value="1"/>
</dbReference>
<proteinExistence type="inferred from homology"/>
<dbReference type="PRINTS" id="PR00146">
    <property type="entry name" value="DHPICSNTHASE"/>
</dbReference>